<evidence type="ECO:0000259" key="1">
    <source>
        <dbReference type="Pfam" id="PF00326"/>
    </source>
</evidence>
<sequence>MTNFAFGRFARLCLLLSVSGCVWTPNSRTSHESSAAISMQGYSGGSGSTVRILARNWDSGAFDELTTTTASTTASFTDPELYSWAKSLTPLAKYWRPTQAGCSAGRAELRVTIDDDPLKTFTTPAGQCAFDRVLGGEHPVSAGNACSDGDEVILFDNNGTCGTAETGGLTTVLGPITGPYNGASVTWEVVSYPVQGNTIYGLICRPSAAGAHPVQIFNHGGWFGLGWGNEPQGCMASAAKGWVVAMSTYRGERLYLGPGYEWVSGGSVELCNGEVTDVLRLTDLVLAKSYADSSKVLMHGLSHGGCITTRAVQRGAPVQAAIDVAGPSEWASLHALLGGWLVGELPTDPATTPFPDLMEDWVGDPASVPHAYEWRSSKFVAEDLAVRTDVKYLRMQGVADTIVPPGHACKLMKAAFGAYGSQSWHFNNAAGVTATAPVGCTATDASLSWQSAAKPTTSWPGNHYVFVYDALPHAVVPGDGTPVAVVNAFVADYNNFVNALGWGVVY</sequence>
<dbReference type="Pfam" id="PF00326">
    <property type="entry name" value="Peptidase_S9"/>
    <property type="match status" value="1"/>
</dbReference>
<feature type="domain" description="Peptidase S9 prolyl oligopeptidase catalytic" evidence="1">
    <location>
        <begin position="238"/>
        <end position="414"/>
    </location>
</feature>
<dbReference type="Proteomes" id="UP001150924">
    <property type="component" value="Unassembled WGS sequence"/>
</dbReference>
<comment type="caution">
    <text evidence="2">The sequence shown here is derived from an EMBL/GenBank/DDBJ whole genome shotgun (WGS) entry which is preliminary data.</text>
</comment>
<dbReference type="EMBL" id="JAPNKE010000002">
    <property type="protein sequence ID" value="MCY1005335.1"/>
    <property type="molecule type" value="Genomic_DNA"/>
</dbReference>
<dbReference type="Gene3D" id="3.40.50.1820">
    <property type="entry name" value="alpha/beta hydrolase"/>
    <property type="match status" value="1"/>
</dbReference>
<dbReference type="SUPFAM" id="SSF53474">
    <property type="entry name" value="alpha/beta-Hydrolases"/>
    <property type="match status" value="1"/>
</dbReference>
<evidence type="ECO:0000313" key="2">
    <source>
        <dbReference type="EMBL" id="MCY1005335.1"/>
    </source>
</evidence>
<reference evidence="2" key="1">
    <citation type="submission" date="2022-11" db="EMBL/GenBank/DDBJ databases">
        <title>Minimal conservation of predation-associated metabolite biosynthetic gene clusters underscores biosynthetic potential of Myxococcota including descriptions for ten novel species: Archangium lansinium sp. nov., Myxococcus landrumus sp. nov., Nannocystis bai.</title>
        <authorList>
            <person name="Ahearne A."/>
            <person name="Stevens C."/>
            <person name="Phillips K."/>
        </authorList>
    </citation>
    <scope>NUCLEOTIDE SEQUENCE</scope>
    <source>
        <strain evidence="2">Na p29</strain>
    </source>
</reference>
<name>A0A9X3IVX8_9BACT</name>
<gene>
    <name evidence="2" type="ORF">OV079_07065</name>
</gene>
<keyword evidence="3" id="KW-1185">Reference proteome</keyword>
<organism evidence="2 3">
    <name type="scientific">Nannocystis pusilla</name>
    <dbReference type="NCBI Taxonomy" id="889268"/>
    <lineage>
        <taxon>Bacteria</taxon>
        <taxon>Pseudomonadati</taxon>
        <taxon>Myxococcota</taxon>
        <taxon>Polyangia</taxon>
        <taxon>Nannocystales</taxon>
        <taxon>Nannocystaceae</taxon>
        <taxon>Nannocystis</taxon>
    </lineage>
</organism>
<evidence type="ECO:0000313" key="3">
    <source>
        <dbReference type="Proteomes" id="UP001150924"/>
    </source>
</evidence>
<dbReference type="RefSeq" id="WP_267766986.1">
    <property type="nucleotide sequence ID" value="NZ_JAPNKE010000002.1"/>
</dbReference>
<proteinExistence type="predicted"/>
<dbReference type="GO" id="GO:0008236">
    <property type="term" value="F:serine-type peptidase activity"/>
    <property type="evidence" value="ECO:0007669"/>
    <property type="project" value="InterPro"/>
</dbReference>
<dbReference type="InterPro" id="IPR029058">
    <property type="entry name" value="AB_hydrolase_fold"/>
</dbReference>
<dbReference type="InterPro" id="IPR001375">
    <property type="entry name" value="Peptidase_S9_cat"/>
</dbReference>
<protein>
    <submittedName>
        <fullName evidence="2">Prolyl oligopeptidase family serine peptidase</fullName>
    </submittedName>
</protein>
<dbReference type="AlphaFoldDB" id="A0A9X3IVX8"/>
<accession>A0A9X3IVX8</accession>
<dbReference type="GO" id="GO:0006508">
    <property type="term" value="P:proteolysis"/>
    <property type="evidence" value="ECO:0007669"/>
    <property type="project" value="InterPro"/>
</dbReference>